<dbReference type="EMBL" id="HBIW01006579">
    <property type="protein sequence ID" value="CAE0690052.1"/>
    <property type="molecule type" value="Transcribed_RNA"/>
</dbReference>
<dbReference type="OrthoDB" id="10676718at2759"/>
<feature type="region of interest" description="Disordered" evidence="1">
    <location>
        <begin position="145"/>
        <end position="164"/>
    </location>
</feature>
<keyword evidence="4" id="KW-1185">Reference proteome</keyword>
<evidence type="ECO:0000313" key="4">
    <source>
        <dbReference type="Proteomes" id="UP000789595"/>
    </source>
</evidence>
<feature type="compositionally biased region" description="Pro residues" evidence="1">
    <location>
        <begin position="175"/>
        <end position="187"/>
    </location>
</feature>
<feature type="region of interest" description="Disordered" evidence="1">
    <location>
        <begin position="170"/>
        <end position="214"/>
    </location>
</feature>
<reference evidence="2" key="1">
    <citation type="submission" date="2021-01" db="EMBL/GenBank/DDBJ databases">
        <authorList>
            <person name="Corre E."/>
            <person name="Pelletier E."/>
            <person name="Niang G."/>
            <person name="Scheremetjew M."/>
            <person name="Finn R."/>
            <person name="Kale V."/>
            <person name="Holt S."/>
            <person name="Cochrane G."/>
            <person name="Meng A."/>
            <person name="Brown T."/>
            <person name="Cohen L."/>
        </authorList>
    </citation>
    <scope>NUCLEOTIDE SEQUENCE</scope>
    <source>
        <strain evidence="2">CCMP1756</strain>
    </source>
</reference>
<name>A0A7S3ZQ76_9STRA</name>
<evidence type="ECO:0000313" key="3">
    <source>
        <dbReference type="EMBL" id="CAH0366314.1"/>
    </source>
</evidence>
<protein>
    <recommendedName>
        <fullName evidence="5">PH domain-containing protein</fullName>
    </recommendedName>
</protein>
<sequence length="381" mass="42729">MQNMPTPPAYARSPRMPLHRRHTISSGASPKKKKPSSGPRVPFLPASDHKLTQLFEDLVWQVEQGVHRIEFLERELRLERATRETAKSTEEDRVERVKRSHAAAMAATHSFLDDERRAFAEERTRLEDCIRANLAAFHALQHDDVPSLIDRPPPPPSRVDRGSQSWKIMADRASSPPPPPGSPPATPPSVKRLRDAARGVSHQLTERPTPKNVDAQLDELRRGLRVVKHGRKGKPRDTWLFLDSHDGLCWVRAGKKGEPPSVQKLSTKRRLCLRPDLDLDVVRGKQTAPLKRNKKAPHYMCLSVVVAAHDVGEDGRRSLDLQVASLERRDALADALEAAVDRAGRRVLAETSASTPRWADDAKVRAVLRRARLRNIPAEGD</sequence>
<evidence type="ECO:0000313" key="2">
    <source>
        <dbReference type="EMBL" id="CAE0690052.1"/>
    </source>
</evidence>
<evidence type="ECO:0008006" key="5">
    <source>
        <dbReference type="Google" id="ProtNLM"/>
    </source>
</evidence>
<evidence type="ECO:0000256" key="1">
    <source>
        <dbReference type="SAM" id="MobiDB-lite"/>
    </source>
</evidence>
<proteinExistence type="predicted"/>
<dbReference type="AlphaFoldDB" id="A0A7S3ZQ76"/>
<dbReference type="InterPro" id="IPR011993">
    <property type="entry name" value="PH-like_dom_sf"/>
</dbReference>
<dbReference type="Proteomes" id="UP000789595">
    <property type="component" value="Unassembled WGS sequence"/>
</dbReference>
<reference evidence="3" key="2">
    <citation type="submission" date="2021-11" db="EMBL/GenBank/DDBJ databases">
        <authorList>
            <consortium name="Genoscope - CEA"/>
            <person name="William W."/>
        </authorList>
    </citation>
    <scope>NUCLEOTIDE SEQUENCE</scope>
</reference>
<feature type="region of interest" description="Disordered" evidence="1">
    <location>
        <begin position="1"/>
        <end position="45"/>
    </location>
</feature>
<organism evidence="2">
    <name type="scientific">Pelagomonas calceolata</name>
    <dbReference type="NCBI Taxonomy" id="35677"/>
    <lineage>
        <taxon>Eukaryota</taxon>
        <taxon>Sar</taxon>
        <taxon>Stramenopiles</taxon>
        <taxon>Ochrophyta</taxon>
        <taxon>Pelagophyceae</taxon>
        <taxon>Pelagomonadales</taxon>
        <taxon>Pelagomonadaceae</taxon>
        <taxon>Pelagomonas</taxon>
    </lineage>
</organism>
<accession>A0A7S3ZQ76</accession>
<dbReference type="Gene3D" id="2.30.29.30">
    <property type="entry name" value="Pleckstrin-homology domain (PH domain)/Phosphotyrosine-binding domain (PTB)"/>
    <property type="match status" value="1"/>
</dbReference>
<gene>
    <name evidence="2" type="ORF">PCAL00307_LOCUS5487</name>
    <name evidence="3" type="ORF">PECAL_1P27980</name>
</gene>
<dbReference type="EMBL" id="CAKKNE010000001">
    <property type="protein sequence ID" value="CAH0366314.1"/>
    <property type="molecule type" value="Genomic_DNA"/>
</dbReference>